<organism evidence="1 2">
    <name type="scientific">Candidatus Anaerotruncus excrementipullorum</name>
    <dbReference type="NCBI Taxonomy" id="2838465"/>
    <lineage>
        <taxon>Bacteria</taxon>
        <taxon>Bacillati</taxon>
        <taxon>Bacillota</taxon>
        <taxon>Clostridia</taxon>
        <taxon>Eubacteriales</taxon>
        <taxon>Oscillospiraceae</taxon>
        <taxon>Anaerotruncus</taxon>
    </lineage>
</organism>
<evidence type="ECO:0000313" key="1">
    <source>
        <dbReference type="EMBL" id="HIX65907.1"/>
    </source>
</evidence>
<protein>
    <submittedName>
        <fullName evidence="1">Uncharacterized protein</fullName>
    </submittedName>
</protein>
<proteinExistence type="predicted"/>
<dbReference type="InterPro" id="IPR043740">
    <property type="entry name" value="DUF5685"/>
</dbReference>
<evidence type="ECO:0000313" key="2">
    <source>
        <dbReference type="Proteomes" id="UP000886800"/>
    </source>
</evidence>
<accession>A0A9D2B895</accession>
<dbReference type="Pfam" id="PF18937">
    <property type="entry name" value="DUF5685"/>
    <property type="match status" value="1"/>
</dbReference>
<reference evidence="1" key="2">
    <citation type="submission" date="2021-04" db="EMBL/GenBank/DDBJ databases">
        <authorList>
            <person name="Gilroy R."/>
        </authorList>
    </citation>
    <scope>NUCLEOTIDE SEQUENCE</scope>
    <source>
        <strain evidence="1">CHK188-5543</strain>
    </source>
</reference>
<reference evidence="1" key="1">
    <citation type="journal article" date="2021" name="PeerJ">
        <title>Extensive microbial diversity within the chicken gut microbiome revealed by metagenomics and culture.</title>
        <authorList>
            <person name="Gilroy R."/>
            <person name="Ravi A."/>
            <person name="Getino M."/>
            <person name="Pursley I."/>
            <person name="Horton D.L."/>
            <person name="Alikhan N.F."/>
            <person name="Baker D."/>
            <person name="Gharbi K."/>
            <person name="Hall N."/>
            <person name="Watson M."/>
            <person name="Adriaenssens E.M."/>
            <person name="Foster-Nyarko E."/>
            <person name="Jarju S."/>
            <person name="Secka A."/>
            <person name="Antonio M."/>
            <person name="Oren A."/>
            <person name="Chaudhuri R.R."/>
            <person name="La Ragione R."/>
            <person name="Hildebrand F."/>
            <person name="Pallen M.J."/>
        </authorList>
    </citation>
    <scope>NUCLEOTIDE SEQUENCE</scope>
    <source>
        <strain evidence="1">CHK188-5543</strain>
    </source>
</reference>
<name>A0A9D2B895_9FIRM</name>
<sequence length="291" mass="33120">MFGYVQPAKGQLRVCEYELYKAVYCGLCKQLGRRYGPFSRLSLSYDFTFLALLQMGLDQQDPQFQPGRCLLNPLKRVPICREQAALDFSCGTAMIMLYFKALDNYRDGRLPQKLLALLCKPFCYSAYRKAAGQYPQVAAVLYEMVSGQAQLEADRCSSVDRACEPTALAMAQICRMLSPQPGQQRVLERMGYLLGRYIYLSDALDDLEEDLQNGSYNPFLLREVVQAPSPAQLQGIREDAKGSLFLTIGELIKTYELLELVRFKPILDNIVHLGLRDTVERIMLPKENEHR</sequence>
<comment type="caution">
    <text evidence="1">The sequence shown here is derived from an EMBL/GenBank/DDBJ whole genome shotgun (WGS) entry which is preliminary data.</text>
</comment>
<gene>
    <name evidence="1" type="ORF">H9736_06610</name>
</gene>
<dbReference type="Proteomes" id="UP000886800">
    <property type="component" value="Unassembled WGS sequence"/>
</dbReference>
<dbReference type="EMBL" id="DXES01000145">
    <property type="protein sequence ID" value="HIX65907.1"/>
    <property type="molecule type" value="Genomic_DNA"/>
</dbReference>
<dbReference type="AlphaFoldDB" id="A0A9D2B895"/>